<gene>
    <name evidence="5" type="ORF">C0601_12085</name>
</gene>
<organism evidence="5 6">
    <name type="scientific">Muiribacterium halophilum</name>
    <dbReference type="NCBI Taxonomy" id="2053465"/>
    <lineage>
        <taxon>Bacteria</taxon>
        <taxon>Candidatus Muiribacteriota</taxon>
        <taxon>Candidatus Muiribacteriia</taxon>
        <taxon>Candidatus Muiribacteriales</taxon>
        <taxon>Candidatus Muiribacteriaceae</taxon>
        <taxon>Candidatus Muiribacterium</taxon>
    </lineage>
</organism>
<dbReference type="GO" id="GO:0043094">
    <property type="term" value="P:metabolic compound salvage"/>
    <property type="evidence" value="ECO:0007669"/>
    <property type="project" value="InterPro"/>
</dbReference>
<evidence type="ECO:0000313" key="5">
    <source>
        <dbReference type="EMBL" id="PLX15821.1"/>
    </source>
</evidence>
<dbReference type="PANTHER" id="PTHR21110:SF0">
    <property type="entry name" value="PHOSPHOPENTOMUTASE"/>
    <property type="match status" value="1"/>
</dbReference>
<dbReference type="GO" id="GO:0005829">
    <property type="term" value="C:cytosol"/>
    <property type="evidence" value="ECO:0007669"/>
    <property type="project" value="TreeGrafter"/>
</dbReference>
<dbReference type="Pfam" id="PF01676">
    <property type="entry name" value="Metalloenzyme"/>
    <property type="match status" value="1"/>
</dbReference>
<dbReference type="EMBL" id="PKTG01000129">
    <property type="protein sequence ID" value="PLX15821.1"/>
    <property type="molecule type" value="Genomic_DNA"/>
</dbReference>
<dbReference type="SUPFAM" id="SSF53649">
    <property type="entry name" value="Alkaline phosphatase-like"/>
    <property type="match status" value="1"/>
</dbReference>
<dbReference type="Proteomes" id="UP000234857">
    <property type="component" value="Unassembled WGS sequence"/>
</dbReference>
<keyword evidence="2" id="KW-0479">Metal-binding</keyword>
<name>A0A2N5ZAW4_MUIH1</name>
<feature type="domain" description="Metalloenzyme" evidence="4">
    <location>
        <begin position="165"/>
        <end position="247"/>
    </location>
</feature>
<sequence length="272" mass="30923">MSDKILFIFIDGLAIPDKIDTNHLSIFPTISDILESSKPIDPVMGVEGTPQSGTGQTSLFCGINAQKHIGRHQYAFPCKKLRKLIEEKNIFSDLKKKNKKFCFANAYNTSYFAKESQRHSVSTWMCIYSNFDFLTEDDLLKDNAVYHDITNKNYIDGCVPLKSPKKAAENLLKISLQNDFTLFEYFLSDRAGHKRVEIDIIKELDGFLKELLSMIPKDIGLIITSDHGNIEDLTSKSHTKNPVPFFTKNLPLDNLPEDLSEVKDYILDALHL</sequence>
<evidence type="ECO:0000256" key="2">
    <source>
        <dbReference type="ARBA" id="ARBA00022723"/>
    </source>
</evidence>
<accession>A0A2N5ZAW4</accession>
<dbReference type="GO" id="GO:0008973">
    <property type="term" value="F:phosphopentomutase activity"/>
    <property type="evidence" value="ECO:0007669"/>
    <property type="project" value="InterPro"/>
</dbReference>
<evidence type="ECO:0000256" key="3">
    <source>
        <dbReference type="ARBA" id="ARBA00023211"/>
    </source>
</evidence>
<keyword evidence="3" id="KW-0464">Manganese</keyword>
<dbReference type="AlphaFoldDB" id="A0A2N5ZAW4"/>
<evidence type="ECO:0000256" key="1">
    <source>
        <dbReference type="ARBA" id="ARBA00010373"/>
    </source>
</evidence>
<protein>
    <submittedName>
        <fullName evidence="5">Metalloenzyme</fullName>
    </submittedName>
</protein>
<dbReference type="InterPro" id="IPR010045">
    <property type="entry name" value="DeoB"/>
</dbReference>
<proteinExistence type="inferred from homology"/>
<evidence type="ECO:0000259" key="4">
    <source>
        <dbReference type="Pfam" id="PF01676"/>
    </source>
</evidence>
<evidence type="ECO:0000313" key="6">
    <source>
        <dbReference type="Proteomes" id="UP000234857"/>
    </source>
</evidence>
<dbReference type="GO" id="GO:0000287">
    <property type="term" value="F:magnesium ion binding"/>
    <property type="evidence" value="ECO:0007669"/>
    <property type="project" value="InterPro"/>
</dbReference>
<dbReference type="Gene3D" id="3.40.720.10">
    <property type="entry name" value="Alkaline Phosphatase, subunit A"/>
    <property type="match status" value="1"/>
</dbReference>
<dbReference type="PANTHER" id="PTHR21110">
    <property type="entry name" value="PHOSPHOPENTOMUTASE"/>
    <property type="match status" value="1"/>
</dbReference>
<comment type="similarity">
    <text evidence="1">Belongs to the phosphopentomutase family.</text>
</comment>
<dbReference type="InterPro" id="IPR006124">
    <property type="entry name" value="Metalloenzyme"/>
</dbReference>
<dbReference type="InterPro" id="IPR017850">
    <property type="entry name" value="Alkaline_phosphatase_core_sf"/>
</dbReference>
<reference evidence="5 6" key="1">
    <citation type="submission" date="2017-11" db="EMBL/GenBank/DDBJ databases">
        <title>Genome-resolved metagenomics identifies genetic mobility, metabolic interactions, and unexpected diversity in perchlorate-reducing communities.</title>
        <authorList>
            <person name="Barnum T.P."/>
            <person name="Figueroa I.A."/>
            <person name="Carlstrom C.I."/>
            <person name="Lucas L.N."/>
            <person name="Engelbrektson A.L."/>
            <person name="Coates J.D."/>
        </authorList>
    </citation>
    <scope>NUCLEOTIDE SEQUENCE [LARGE SCALE GENOMIC DNA]</scope>
    <source>
        <strain evidence="5">BM706</strain>
    </source>
</reference>
<dbReference type="GO" id="GO:0009117">
    <property type="term" value="P:nucleotide metabolic process"/>
    <property type="evidence" value="ECO:0007669"/>
    <property type="project" value="InterPro"/>
</dbReference>
<comment type="caution">
    <text evidence="5">The sequence shown here is derived from an EMBL/GenBank/DDBJ whole genome shotgun (WGS) entry which is preliminary data.</text>
</comment>